<proteinExistence type="inferred from homology"/>
<dbReference type="InterPro" id="IPR002052">
    <property type="entry name" value="DNA_methylase_N6_adenine_CS"/>
</dbReference>
<dbReference type="OrthoDB" id="9803017at2"/>
<evidence type="ECO:0000256" key="1">
    <source>
        <dbReference type="ARBA" id="ARBA00002649"/>
    </source>
</evidence>
<dbReference type="PANTHER" id="PTHR43542">
    <property type="entry name" value="METHYLTRANSFERASE"/>
    <property type="match status" value="1"/>
</dbReference>
<dbReference type="PROSITE" id="PS00092">
    <property type="entry name" value="N6_MTASE"/>
    <property type="match status" value="1"/>
</dbReference>
<evidence type="ECO:0000256" key="3">
    <source>
        <dbReference type="ARBA" id="ARBA00012141"/>
    </source>
</evidence>
<protein>
    <recommendedName>
        <fullName evidence="4 8">Ribosomal RNA small subunit methyltransferase D</fullName>
        <ecNumber evidence="3 8">2.1.1.171</ecNumber>
    </recommendedName>
</protein>
<dbReference type="Pfam" id="PF03602">
    <property type="entry name" value="Cons_hypoth95"/>
    <property type="match status" value="1"/>
</dbReference>
<dbReference type="NCBIfam" id="TIGR00095">
    <property type="entry name" value="16S rRNA (guanine(966)-N(2))-methyltransferase RsmD"/>
    <property type="match status" value="1"/>
</dbReference>
<dbReference type="PANTHER" id="PTHR43542:SF1">
    <property type="entry name" value="METHYLTRANSFERASE"/>
    <property type="match status" value="1"/>
</dbReference>
<evidence type="ECO:0000256" key="6">
    <source>
        <dbReference type="ARBA" id="ARBA00022679"/>
    </source>
</evidence>
<keyword evidence="5 8" id="KW-0489">Methyltransferase</keyword>
<dbReference type="GO" id="GO:0052913">
    <property type="term" value="F:16S rRNA (guanine(966)-N(2))-methyltransferase activity"/>
    <property type="evidence" value="ECO:0007669"/>
    <property type="project" value="UniProtKB-EC"/>
</dbReference>
<dbReference type="EMBL" id="BMOB01000003">
    <property type="protein sequence ID" value="GGI83034.1"/>
    <property type="molecule type" value="Genomic_DNA"/>
</dbReference>
<comment type="catalytic activity">
    <reaction evidence="7 8">
        <text>guanosine(966) in 16S rRNA + S-adenosyl-L-methionine = N(2)-methylguanosine(966) in 16S rRNA + S-adenosyl-L-homocysteine + H(+)</text>
        <dbReference type="Rhea" id="RHEA:23548"/>
        <dbReference type="Rhea" id="RHEA-COMP:10211"/>
        <dbReference type="Rhea" id="RHEA-COMP:10212"/>
        <dbReference type="ChEBI" id="CHEBI:15378"/>
        <dbReference type="ChEBI" id="CHEBI:57856"/>
        <dbReference type="ChEBI" id="CHEBI:59789"/>
        <dbReference type="ChEBI" id="CHEBI:74269"/>
        <dbReference type="ChEBI" id="CHEBI:74481"/>
        <dbReference type="EC" id="2.1.1.171"/>
    </reaction>
</comment>
<evidence type="ECO:0000256" key="5">
    <source>
        <dbReference type="ARBA" id="ARBA00022603"/>
    </source>
</evidence>
<dbReference type="GO" id="GO:0003676">
    <property type="term" value="F:nucleic acid binding"/>
    <property type="evidence" value="ECO:0007669"/>
    <property type="project" value="InterPro"/>
</dbReference>
<reference evidence="9" key="2">
    <citation type="submission" date="2020-09" db="EMBL/GenBank/DDBJ databases">
        <authorList>
            <person name="Sun Q."/>
            <person name="Ohkuma M."/>
        </authorList>
    </citation>
    <scope>NUCLEOTIDE SEQUENCE</scope>
    <source>
        <strain evidence="9">JCM 13919</strain>
    </source>
</reference>
<dbReference type="Gene3D" id="3.40.50.150">
    <property type="entry name" value="Vaccinia Virus protein VP39"/>
    <property type="match status" value="1"/>
</dbReference>
<evidence type="ECO:0000256" key="2">
    <source>
        <dbReference type="ARBA" id="ARBA00005269"/>
    </source>
</evidence>
<dbReference type="EC" id="2.1.1.171" evidence="3 8"/>
<comment type="function">
    <text evidence="1 8">Specifically methylates the guanine in position 966 of 16S rRNA in the assembled 30S particle.</text>
</comment>
<sequence length="180" mass="20611">MKQVIRIIGGRHRGKKIHFPAINGLRPTPDRVRETLFNWLMSIIRDSKCLDAFAGSGALGFEAYSRGASKVVMIEESSKAYHHLLKEAQAFAAPAISILKGDAYRYLKETKEQFDVIFLDPPFAQNYLPLIQAIEENNVLVCSGYLYIESPKELALDPIYWEKLKLKRNGQVFYGLYQRR</sequence>
<keyword evidence="8" id="KW-0949">S-adenosyl-L-methionine</keyword>
<dbReference type="AlphaFoldDB" id="A0A917JRV7"/>
<dbReference type="InterPro" id="IPR004398">
    <property type="entry name" value="RNA_MeTrfase_RsmD"/>
</dbReference>
<dbReference type="SUPFAM" id="SSF53335">
    <property type="entry name" value="S-adenosyl-L-methionine-dependent methyltransferases"/>
    <property type="match status" value="1"/>
</dbReference>
<dbReference type="InterPro" id="IPR029063">
    <property type="entry name" value="SAM-dependent_MTases_sf"/>
</dbReference>
<gene>
    <name evidence="9" type="ORF">GCM10007966_09480</name>
</gene>
<dbReference type="Proteomes" id="UP000630149">
    <property type="component" value="Unassembled WGS sequence"/>
</dbReference>
<evidence type="ECO:0000313" key="9">
    <source>
        <dbReference type="EMBL" id="GGI83034.1"/>
    </source>
</evidence>
<comment type="caution">
    <text evidence="9">The sequence shown here is derived from an EMBL/GenBank/DDBJ whole genome shotgun (WGS) entry which is preliminary data.</text>
</comment>
<comment type="similarity">
    <text evidence="2 8">Belongs to the methyltransferase superfamily. RsmD family.</text>
</comment>
<evidence type="ECO:0000256" key="4">
    <source>
        <dbReference type="ARBA" id="ARBA00013682"/>
    </source>
</evidence>
<dbReference type="CDD" id="cd02440">
    <property type="entry name" value="AdoMet_MTases"/>
    <property type="match status" value="1"/>
</dbReference>
<keyword evidence="6 8" id="KW-0808">Transferase</keyword>
<name>A0A917JRV7_9GAMM</name>
<dbReference type="PIRSF" id="PIRSF004553">
    <property type="entry name" value="CHP00095"/>
    <property type="match status" value="1"/>
</dbReference>
<dbReference type="RefSeq" id="WP_131776128.1">
    <property type="nucleotide sequence ID" value="NZ_BMOB01000003.1"/>
</dbReference>
<accession>A0A917JRV7</accession>
<evidence type="ECO:0000256" key="7">
    <source>
        <dbReference type="ARBA" id="ARBA00048326"/>
    </source>
</evidence>
<keyword evidence="8" id="KW-0698">rRNA processing</keyword>
<organism evidence="9 10">
    <name type="scientific">Legionella impletisoli</name>
    <dbReference type="NCBI Taxonomy" id="343510"/>
    <lineage>
        <taxon>Bacteria</taxon>
        <taxon>Pseudomonadati</taxon>
        <taxon>Pseudomonadota</taxon>
        <taxon>Gammaproteobacteria</taxon>
        <taxon>Legionellales</taxon>
        <taxon>Legionellaceae</taxon>
        <taxon>Legionella</taxon>
    </lineage>
</organism>
<reference evidence="9" key="1">
    <citation type="journal article" date="2014" name="Int. J. Syst. Evol. Microbiol.">
        <title>Complete genome sequence of Corynebacterium casei LMG S-19264T (=DSM 44701T), isolated from a smear-ripened cheese.</title>
        <authorList>
            <consortium name="US DOE Joint Genome Institute (JGI-PGF)"/>
            <person name="Walter F."/>
            <person name="Albersmeier A."/>
            <person name="Kalinowski J."/>
            <person name="Ruckert C."/>
        </authorList>
    </citation>
    <scope>NUCLEOTIDE SEQUENCE</scope>
    <source>
        <strain evidence="9">JCM 13919</strain>
    </source>
</reference>
<evidence type="ECO:0000313" key="10">
    <source>
        <dbReference type="Proteomes" id="UP000630149"/>
    </source>
</evidence>
<evidence type="ECO:0000256" key="8">
    <source>
        <dbReference type="PIRNR" id="PIRNR004553"/>
    </source>
</evidence>
<keyword evidence="10" id="KW-1185">Reference proteome</keyword>